<evidence type="ECO:0000313" key="2">
    <source>
        <dbReference type="EMBL" id="KAA3675798.1"/>
    </source>
</evidence>
<keyword evidence="3" id="KW-1185">Reference proteome</keyword>
<proteinExistence type="predicted"/>
<dbReference type="AlphaFoldDB" id="A0A5J4NKF3"/>
<dbReference type="EMBL" id="QNGE01002308">
    <property type="protein sequence ID" value="KAA3675798.1"/>
    <property type="molecule type" value="Genomic_DNA"/>
</dbReference>
<sequence>MAVALTDRRDFPISQLDHTVINPRVPFTKDVAVRLLQQHLEETETKSNATFQYDKIRFDRKGYRDYLLYRDIRQFYKCDNVPGLFMLYVIDGKSDRHTYESYKCRNPTDLSDIHALISAAMLDRNKTLPANNRYRDKQNSGRITTEYRRIVPTPERPENLRVLDTDYVTKPPRQTVLYASPVVQFEQQEQNPTYARRYSVTEYQPFLTGSNHIPQNNTEGRRSVMLMEAQPVYAVKDSTKRSSATYQSLPRLRRFVYEAEDKMELQRRQSPLQHQQPNGLYFVEERFMPRMQSQLLYRAEDVPEQIKLGRNNVLYRSDHQYPRKQIMEMVSVQKQSAPAMRSQPVNMYQTPVKLVRAPNFSYSVADLNVPRSSAYHQLAFPSGNMAAISDTHLPYREDNRNSKIIKSPTKTVELVKVNENSPRKVYATPPTVNLDQPEQHRSVQHVLDLATVRKPIEIVKVPEAYVNNQAPYPPDPFIEVVKESQAPISTQKVTVVKSTKQKDRTQSIIDKRSKAVIFEESGDSSSESFGFLEPSSRNQDLIQVDPHAADGPKISAHGPVYMYAQRSVHKGAKN</sequence>
<reference evidence="2 3" key="1">
    <citation type="journal article" date="2019" name="Gigascience">
        <title>Whole-genome sequence of the oriental lung fluke Paragonimus westermani.</title>
        <authorList>
            <person name="Oey H."/>
            <person name="Zakrzewski M."/>
            <person name="Narain K."/>
            <person name="Devi K.R."/>
            <person name="Agatsuma T."/>
            <person name="Nawaratna S."/>
            <person name="Gobert G.N."/>
            <person name="Jones M.K."/>
            <person name="Ragan M.A."/>
            <person name="McManus D.P."/>
            <person name="Krause L."/>
        </authorList>
    </citation>
    <scope>NUCLEOTIDE SEQUENCE [LARGE SCALE GENOMIC DNA]</scope>
    <source>
        <strain evidence="2 3">IND2009</strain>
    </source>
</reference>
<feature type="domain" description="Trematode PH-like" evidence="1">
    <location>
        <begin position="13"/>
        <end position="126"/>
    </location>
</feature>
<name>A0A5J4NKF3_9TREM</name>
<evidence type="ECO:0000313" key="3">
    <source>
        <dbReference type="Proteomes" id="UP000324629"/>
    </source>
</evidence>
<dbReference type="Proteomes" id="UP000324629">
    <property type="component" value="Unassembled WGS sequence"/>
</dbReference>
<accession>A0A5J4NKF3</accession>
<dbReference type="Pfam" id="PF25356">
    <property type="entry name" value="PH_trem"/>
    <property type="match status" value="1"/>
</dbReference>
<evidence type="ECO:0000259" key="1">
    <source>
        <dbReference type="Pfam" id="PF25356"/>
    </source>
</evidence>
<organism evidence="2 3">
    <name type="scientific">Paragonimus westermani</name>
    <dbReference type="NCBI Taxonomy" id="34504"/>
    <lineage>
        <taxon>Eukaryota</taxon>
        <taxon>Metazoa</taxon>
        <taxon>Spiralia</taxon>
        <taxon>Lophotrochozoa</taxon>
        <taxon>Platyhelminthes</taxon>
        <taxon>Trematoda</taxon>
        <taxon>Digenea</taxon>
        <taxon>Plagiorchiida</taxon>
        <taxon>Troglotremata</taxon>
        <taxon>Troglotrematidae</taxon>
        <taxon>Paragonimus</taxon>
    </lineage>
</organism>
<comment type="caution">
    <text evidence="2">The sequence shown here is derived from an EMBL/GenBank/DDBJ whole genome shotgun (WGS) entry which is preliminary data.</text>
</comment>
<gene>
    <name evidence="2" type="ORF">DEA37_0007572</name>
</gene>
<protein>
    <recommendedName>
        <fullName evidence="1">Trematode PH-like domain-containing protein</fullName>
    </recommendedName>
</protein>
<dbReference type="InterPro" id="IPR057376">
    <property type="entry name" value="PH_trem"/>
</dbReference>